<feature type="compositionally biased region" description="Polar residues" evidence="2">
    <location>
        <begin position="272"/>
        <end position="281"/>
    </location>
</feature>
<evidence type="ECO:0000313" key="4">
    <source>
        <dbReference type="Proteomes" id="UP000217507"/>
    </source>
</evidence>
<dbReference type="AlphaFoldDB" id="A0A1Z4KG64"/>
<evidence type="ECO:0000256" key="1">
    <source>
        <dbReference type="SAM" id="Coils"/>
    </source>
</evidence>
<accession>A0A1Z4KG64</accession>
<feature type="region of interest" description="Disordered" evidence="2">
    <location>
        <begin position="257"/>
        <end position="284"/>
    </location>
</feature>
<evidence type="ECO:0000256" key="2">
    <source>
        <dbReference type="SAM" id="MobiDB-lite"/>
    </source>
</evidence>
<feature type="coiled-coil region" evidence="1">
    <location>
        <begin position="410"/>
        <end position="437"/>
    </location>
</feature>
<dbReference type="Proteomes" id="UP000217507">
    <property type="component" value="Chromosome"/>
</dbReference>
<gene>
    <name evidence="3" type="ORF">NIES23_07480</name>
</gene>
<sequence length="439" mass="47267">MSQKPLIDSSTGLKQPLVAALASLEVQLEQELARYRRTRMGIRANSPSRVNSYVHNYPQELTDQNATMAHTQPLTVESKYQAKPLSLPASPEEKTASIIIKSPVHDKNPTPSAENISSPPRLNPYTPTTVAKTETPNNAPLDTTPEGNTQIPLPPANSTDTSSIVPAIAQGSQSEKLLANDTPAQPNDYLESSEALLRSLTDEQSETSQTNNSSDSLLSPLGIGSMLLLLVASLTLGYVVFNPKTLPQLNFGRLFNGNSSPTTENPPEVANNPPSQSQPELTSIPKYPDLTAREFPELRNPIDVVGLKPKVQPTPIAPANTLPIQQPVIPPVTNPLPEAQPLPTLDASSTPRLQPLPQGTATLPPASNQIKPSADGLYHIVIDNQGANALTAARQVVPDAYLSRNSTLIYLATVKTKEEAEQRLKQLQAKGIKARLQQP</sequence>
<protein>
    <recommendedName>
        <fullName evidence="5">SPOR domain-containing protein</fullName>
    </recommendedName>
</protein>
<dbReference type="EMBL" id="AP018216">
    <property type="protein sequence ID" value="BAY67966.1"/>
    <property type="molecule type" value="Genomic_DNA"/>
</dbReference>
<feature type="region of interest" description="Disordered" evidence="2">
    <location>
        <begin position="336"/>
        <end position="369"/>
    </location>
</feature>
<feature type="region of interest" description="Disordered" evidence="2">
    <location>
        <begin position="102"/>
        <end position="162"/>
    </location>
</feature>
<name>A0A1Z4KG64_ANAVA</name>
<feature type="compositionally biased region" description="Polar residues" evidence="2">
    <location>
        <begin position="109"/>
        <end position="162"/>
    </location>
</feature>
<proteinExistence type="predicted"/>
<reference evidence="3 4" key="1">
    <citation type="submission" date="2017-06" db="EMBL/GenBank/DDBJ databases">
        <title>Genome sequencing of cyanobaciteial culture collection at National Institute for Environmental Studies (NIES).</title>
        <authorList>
            <person name="Hirose Y."/>
            <person name="Shimura Y."/>
            <person name="Fujisawa T."/>
            <person name="Nakamura Y."/>
            <person name="Kawachi M."/>
        </authorList>
    </citation>
    <scope>NUCLEOTIDE SEQUENCE [LARGE SCALE GENOMIC DNA]</scope>
    <source>
        <strain evidence="3 4">NIES-23</strain>
    </source>
</reference>
<organism evidence="3 4">
    <name type="scientific">Trichormus variabilis NIES-23</name>
    <dbReference type="NCBI Taxonomy" id="1973479"/>
    <lineage>
        <taxon>Bacteria</taxon>
        <taxon>Bacillati</taxon>
        <taxon>Cyanobacteriota</taxon>
        <taxon>Cyanophyceae</taxon>
        <taxon>Nostocales</taxon>
        <taxon>Nostocaceae</taxon>
        <taxon>Trichormus</taxon>
    </lineage>
</organism>
<evidence type="ECO:0000313" key="3">
    <source>
        <dbReference type="EMBL" id="BAY67966.1"/>
    </source>
</evidence>
<evidence type="ECO:0008006" key="5">
    <source>
        <dbReference type="Google" id="ProtNLM"/>
    </source>
</evidence>
<keyword evidence="1" id="KW-0175">Coiled coil</keyword>
<feature type="compositionally biased region" description="Polar residues" evidence="2">
    <location>
        <begin position="346"/>
        <end position="369"/>
    </location>
</feature>